<feature type="domain" description="Anthranilate synthase component I N-terminal" evidence="2">
    <location>
        <begin position="38"/>
        <end position="168"/>
    </location>
</feature>
<dbReference type="PANTHER" id="PTHR11236:SF9">
    <property type="entry name" value="ANTHRANILATE SYNTHASE COMPONENT 1"/>
    <property type="match status" value="1"/>
</dbReference>
<gene>
    <name evidence="3" type="ORF">CVV65_06870</name>
</gene>
<dbReference type="Gene3D" id="3.60.120.10">
    <property type="entry name" value="Anthranilate synthase"/>
    <property type="match status" value="1"/>
</dbReference>
<dbReference type="InterPro" id="IPR019999">
    <property type="entry name" value="Anth_synth_I-like"/>
</dbReference>
<dbReference type="OrthoDB" id="9803598at2"/>
<dbReference type="GO" id="GO:0000162">
    <property type="term" value="P:L-tryptophan biosynthetic process"/>
    <property type="evidence" value="ECO:0007669"/>
    <property type="project" value="TreeGrafter"/>
</dbReference>
<dbReference type="RefSeq" id="WP_100667500.1">
    <property type="nucleotide sequence ID" value="NZ_CP024955.1"/>
</dbReference>
<dbReference type="InterPro" id="IPR015890">
    <property type="entry name" value="Chorismate_C"/>
</dbReference>
<dbReference type="Pfam" id="PF04715">
    <property type="entry name" value="Anth_synt_I_N"/>
    <property type="match status" value="1"/>
</dbReference>
<dbReference type="PRINTS" id="PR00095">
    <property type="entry name" value="ANTSNTHASEI"/>
</dbReference>
<proteinExistence type="predicted"/>
<dbReference type="InterPro" id="IPR005801">
    <property type="entry name" value="ADC_synthase"/>
</dbReference>
<dbReference type="EMBL" id="CP024955">
    <property type="protein sequence ID" value="ATY84686.1"/>
    <property type="molecule type" value="Genomic_DNA"/>
</dbReference>
<evidence type="ECO:0000313" key="4">
    <source>
        <dbReference type="Proteomes" id="UP000231932"/>
    </source>
</evidence>
<dbReference type="Proteomes" id="UP000231932">
    <property type="component" value="Chromosome"/>
</dbReference>
<dbReference type="KEGG" id="kyr:CVV65_06870"/>
<dbReference type="Pfam" id="PF00425">
    <property type="entry name" value="Chorismate_bind"/>
    <property type="match status" value="1"/>
</dbReference>
<organism evidence="3 4">
    <name type="scientific">Kyrpidia spormannii</name>
    <dbReference type="NCBI Taxonomy" id="2055160"/>
    <lineage>
        <taxon>Bacteria</taxon>
        <taxon>Bacillati</taxon>
        <taxon>Bacillota</taxon>
        <taxon>Bacilli</taxon>
        <taxon>Bacillales</taxon>
        <taxon>Alicyclobacillaceae</taxon>
        <taxon>Kyrpidia</taxon>
    </lineage>
</organism>
<keyword evidence="4" id="KW-1185">Reference proteome</keyword>
<protein>
    <submittedName>
        <fullName evidence="3">Anthranilate synthase component I</fullName>
    </submittedName>
</protein>
<dbReference type="PANTHER" id="PTHR11236">
    <property type="entry name" value="AMINOBENZOATE/ANTHRANILATE SYNTHASE"/>
    <property type="match status" value="1"/>
</dbReference>
<sequence length="485" mass="54022">MSVVERLQVVVSTRRHTVPRRAGADAFALFRVIAGEIGAERAFLLDSVSDPRAQHRLAVVAADPVLELRFKGEGIAVSGDESVTATVRARLDQERLVKDGQMVAGPAEVLAAVSDVFAPAEDLPAFAGGFLGYVAYDAIRYFERLPHTTVDDRRLDDIRLRVFRTVIHVTDDQFEVYAHRFGEERDDLDRALKWISGIEDLPDLSGDVEPAIEVYHDVTEEEFVHRVEKAKKYIADGDIFQIVPSMRLRVRSKSDPLVVYDRLRRVNPSPFMFYGDYGDFRIFGASPEVQLRVQGGVAQMRPIAGTSKGKGMTDAENRRLVEDLLGDEKERAEHLMLVDLCRNDLGRVCRPGTVVVEQLMVVEEYSHVFHIVSHVNGELRPDVKPLHAILATFPAGTLSGTPKVRAMEIIDELESFDRGPYGGAVGFIDWKGNVNLAIMIRSVVHIEDVFYLQAGAGIVADSVPEMEWRECGHKLAALHQALFPA</sequence>
<accession>A0A2K8N5T1</accession>
<dbReference type="AlphaFoldDB" id="A0A2K8N5T1"/>
<evidence type="ECO:0000313" key="3">
    <source>
        <dbReference type="EMBL" id="ATY84686.1"/>
    </source>
</evidence>
<evidence type="ECO:0000259" key="1">
    <source>
        <dbReference type="Pfam" id="PF00425"/>
    </source>
</evidence>
<feature type="domain" description="Chorismate-utilising enzyme C-terminal" evidence="1">
    <location>
        <begin position="220"/>
        <end position="474"/>
    </location>
</feature>
<dbReference type="SUPFAM" id="SSF56322">
    <property type="entry name" value="ADC synthase"/>
    <property type="match status" value="1"/>
</dbReference>
<dbReference type="InterPro" id="IPR006805">
    <property type="entry name" value="Anth_synth_I_N"/>
</dbReference>
<reference evidence="4" key="1">
    <citation type="submission" date="2017-11" db="EMBL/GenBank/DDBJ databases">
        <title>Complete Genome Sequence of Kyrpidia sp. Strain EA-1, a thermophilic, hydrogen-oxidizing Bacterium, isolated from the Azores.</title>
        <authorList>
            <person name="Reiner J.E."/>
            <person name="Lapp C.J."/>
            <person name="Bunk B."/>
            <person name="Gescher J."/>
        </authorList>
    </citation>
    <scope>NUCLEOTIDE SEQUENCE [LARGE SCALE GENOMIC DNA]</scope>
    <source>
        <strain evidence="4">EA-1</strain>
    </source>
</reference>
<evidence type="ECO:0000259" key="2">
    <source>
        <dbReference type="Pfam" id="PF04715"/>
    </source>
</evidence>
<name>A0A2K8N5T1_9BACL</name>